<dbReference type="PANTHER" id="PTHR23099:SF0">
    <property type="entry name" value="GERM CELL NUCLEAR ACIDIC PROTEIN"/>
    <property type="match status" value="1"/>
</dbReference>
<organism evidence="3 4">
    <name type="scientific">Aspergillus clavatus (strain ATCC 1007 / CBS 513.65 / DSM 816 / NCTC 3887 / NRRL 1 / QM 1276 / 107)</name>
    <dbReference type="NCBI Taxonomy" id="344612"/>
    <lineage>
        <taxon>Eukaryota</taxon>
        <taxon>Fungi</taxon>
        <taxon>Dikarya</taxon>
        <taxon>Ascomycota</taxon>
        <taxon>Pezizomycotina</taxon>
        <taxon>Eurotiomycetes</taxon>
        <taxon>Eurotiomycetidae</taxon>
        <taxon>Eurotiales</taxon>
        <taxon>Aspergillaceae</taxon>
        <taxon>Aspergillus</taxon>
        <taxon>Aspergillus subgen. Fumigati</taxon>
    </lineage>
</organism>
<protein>
    <submittedName>
        <fullName evidence="3">SprT family metallopeptidase, putative</fullName>
    </submittedName>
</protein>
<dbReference type="EMBL" id="DS027060">
    <property type="protein sequence ID" value="EAW06871.1"/>
    <property type="molecule type" value="Genomic_DNA"/>
</dbReference>
<feature type="region of interest" description="Disordered" evidence="1">
    <location>
        <begin position="1"/>
        <end position="267"/>
    </location>
</feature>
<dbReference type="Pfam" id="PF17283">
    <property type="entry name" value="Zn_ribbon_SprT"/>
    <property type="match status" value="1"/>
</dbReference>
<evidence type="ECO:0000313" key="4">
    <source>
        <dbReference type="Proteomes" id="UP000006701"/>
    </source>
</evidence>
<dbReference type="Pfam" id="PF10263">
    <property type="entry name" value="SprT-like"/>
    <property type="match status" value="1"/>
</dbReference>
<dbReference type="OrthoDB" id="20772at2759"/>
<feature type="region of interest" description="Disordered" evidence="1">
    <location>
        <begin position="362"/>
        <end position="387"/>
    </location>
</feature>
<feature type="compositionally biased region" description="Polar residues" evidence="1">
    <location>
        <begin position="169"/>
        <end position="183"/>
    </location>
</feature>
<feature type="compositionally biased region" description="Basic and acidic residues" evidence="1">
    <location>
        <begin position="529"/>
        <end position="540"/>
    </location>
</feature>
<dbReference type="GO" id="GO:0005634">
    <property type="term" value="C:nucleus"/>
    <property type="evidence" value="ECO:0007669"/>
    <property type="project" value="TreeGrafter"/>
</dbReference>
<dbReference type="PANTHER" id="PTHR23099">
    <property type="entry name" value="TRANSCRIPTIONAL REGULATOR"/>
    <property type="match status" value="1"/>
</dbReference>
<feature type="region of interest" description="Disordered" evidence="1">
    <location>
        <begin position="528"/>
        <end position="552"/>
    </location>
</feature>
<dbReference type="eggNOG" id="KOG3854">
    <property type="taxonomic scope" value="Eukaryota"/>
</dbReference>
<feature type="region of interest" description="Disordered" evidence="1">
    <location>
        <begin position="420"/>
        <end position="477"/>
    </location>
</feature>
<dbReference type="GeneID" id="4700583"/>
<feature type="domain" description="SprT-like" evidence="2">
    <location>
        <begin position="487"/>
        <end position="668"/>
    </location>
</feature>
<dbReference type="OMA" id="THEYCHL"/>
<dbReference type="STRING" id="344612.A1CU84"/>
<evidence type="ECO:0000313" key="3">
    <source>
        <dbReference type="EMBL" id="EAW06871.1"/>
    </source>
</evidence>
<feature type="compositionally biased region" description="Basic and acidic residues" evidence="1">
    <location>
        <begin position="461"/>
        <end position="477"/>
    </location>
</feature>
<reference evidence="3 4" key="1">
    <citation type="journal article" date="2008" name="PLoS Genet.">
        <title>Genomic islands in the pathogenic filamentous fungus Aspergillus fumigatus.</title>
        <authorList>
            <person name="Fedorova N.D."/>
            <person name="Khaldi N."/>
            <person name="Joardar V.S."/>
            <person name="Maiti R."/>
            <person name="Amedeo P."/>
            <person name="Anderson M.J."/>
            <person name="Crabtree J."/>
            <person name="Silva J.C."/>
            <person name="Badger J.H."/>
            <person name="Albarraq A."/>
            <person name="Angiuoli S."/>
            <person name="Bussey H."/>
            <person name="Bowyer P."/>
            <person name="Cotty P.J."/>
            <person name="Dyer P.S."/>
            <person name="Egan A."/>
            <person name="Galens K."/>
            <person name="Fraser-Liggett C.M."/>
            <person name="Haas B.J."/>
            <person name="Inman J.M."/>
            <person name="Kent R."/>
            <person name="Lemieux S."/>
            <person name="Malavazi I."/>
            <person name="Orvis J."/>
            <person name="Roemer T."/>
            <person name="Ronning C.M."/>
            <person name="Sundaram J.P."/>
            <person name="Sutton G."/>
            <person name="Turner G."/>
            <person name="Venter J.C."/>
            <person name="White O.R."/>
            <person name="Whitty B.R."/>
            <person name="Youngman P."/>
            <person name="Wolfe K.H."/>
            <person name="Goldman G.H."/>
            <person name="Wortman J.R."/>
            <person name="Jiang B."/>
            <person name="Denning D.W."/>
            <person name="Nierman W.C."/>
        </authorList>
    </citation>
    <scope>NUCLEOTIDE SEQUENCE [LARGE SCALE GENOMIC DNA]</scope>
    <source>
        <strain evidence="4">ATCC 1007 / CBS 513.65 / DSM 816 / NCTC 3887 / NRRL 1</strain>
    </source>
</reference>
<dbReference type="RefSeq" id="XP_001268297.1">
    <property type="nucleotide sequence ID" value="XM_001268296.1"/>
</dbReference>
<evidence type="ECO:0000256" key="1">
    <source>
        <dbReference type="SAM" id="MobiDB-lite"/>
    </source>
</evidence>
<name>A1CU84_ASPCL</name>
<dbReference type="KEGG" id="act:ACLA_085680"/>
<feature type="compositionally biased region" description="Basic and acidic residues" evidence="1">
    <location>
        <begin position="44"/>
        <end position="73"/>
    </location>
</feature>
<gene>
    <name evidence="3" type="ORF">ACLA_085680</name>
</gene>
<proteinExistence type="predicted"/>
<dbReference type="InterPro" id="IPR006640">
    <property type="entry name" value="SprT-like_domain"/>
</dbReference>
<dbReference type="AlphaFoldDB" id="A1CU84"/>
<dbReference type="GO" id="GO:0006950">
    <property type="term" value="P:response to stress"/>
    <property type="evidence" value="ECO:0007669"/>
    <property type="project" value="UniProtKB-ARBA"/>
</dbReference>
<feature type="compositionally biased region" description="Basic and acidic residues" evidence="1">
    <location>
        <begin position="10"/>
        <end position="25"/>
    </location>
</feature>
<dbReference type="VEuPathDB" id="FungiDB:ACLA_085680"/>
<keyword evidence="4" id="KW-1185">Reference proteome</keyword>
<feature type="compositionally biased region" description="Basic and acidic residues" evidence="1">
    <location>
        <begin position="99"/>
        <end position="117"/>
    </location>
</feature>
<evidence type="ECO:0000259" key="2">
    <source>
        <dbReference type="SMART" id="SM00731"/>
    </source>
</evidence>
<feature type="compositionally biased region" description="Basic and acidic residues" evidence="1">
    <location>
        <begin position="187"/>
        <end position="198"/>
    </location>
</feature>
<feature type="compositionally biased region" description="Basic and acidic residues" evidence="1">
    <location>
        <begin position="147"/>
        <end position="156"/>
    </location>
</feature>
<dbReference type="InterPro" id="IPR035240">
    <property type="entry name" value="SprT_Zn_ribbon"/>
</dbReference>
<feature type="compositionally biased region" description="Polar residues" evidence="1">
    <location>
        <begin position="542"/>
        <end position="552"/>
    </location>
</feature>
<sequence length="707" mass="79997">MARLNATPAKRVDARRLTKLSDKKGQHISIRRLFGERFPTAAADTDRQEQWTTTKETHPKQRSHGLAERRPLERSGSQRSGKTPIASFDILPDSDGLSDVDHENDFSPRLARGDKPKPSKPLKLAHVNSLLLPLSQQPRNRPAQKLETYDYAKENDPVDEEEEDTTPTISRHSSNASTRQSPARRNARQDRAKDGDHHKFLKYRQTQETVSEDDDGSHDDSLGSLEDFIVSDDEELSYHATSEEDSEEEEIQKKVISPPRPRRRLMRGRRQNLEVQVEEALAVSYGEELRLEPSLPAAMTVPASKLQVESKRWSQKDGGISEEIHNLTLEDNDPADQLPKDLFEFTEDSASPAEKLQEVEVILGTPPPSPSKSLLRSPTKERIHIPPTPYRESVDAFWSQEVINDWVDRHSPRKEGAALEHVLREFDDSDADTSGDTRPDNMRKPQKGQKEPKTPSKTALKRAETEKKKADLARKKSFDEKKAQIASDFLKVLDDAVSGGQVQKLAEETGGVRIVWSKSLLTTAGRAVWKRERTEKKPRASDSGSEPSTLTKQHATIELAERIIDNEHRLLNTLAHEYCHLANYMISNVHNNPHGASFKQWGRRCKEALKDHPVYGGQVEVTTKHSYQIDYKYVWSCVDCGQNYGRHSKSIDTTKSRCGKCKGLLQQIKPKPRNVSPRKKPLQSSERFEKKTVEDVAGILGEVSLYS</sequence>
<dbReference type="HOGENOM" id="CLU_012966_2_0_1"/>
<accession>A1CU84</accession>
<dbReference type="SMART" id="SM00731">
    <property type="entry name" value="SprT"/>
    <property type="match status" value="1"/>
</dbReference>
<dbReference type="Proteomes" id="UP000006701">
    <property type="component" value="Unassembled WGS sequence"/>
</dbReference>
<feature type="compositionally biased region" description="Basic and acidic residues" evidence="1">
    <location>
        <begin position="435"/>
        <end position="454"/>
    </location>
</feature>